<evidence type="ECO:0000256" key="5">
    <source>
        <dbReference type="ARBA" id="ARBA00052218"/>
    </source>
</evidence>
<evidence type="ECO:0000256" key="3">
    <source>
        <dbReference type="ARBA" id="ARBA00022741"/>
    </source>
</evidence>
<dbReference type="FunFam" id="3.40.50.720:FF:000033">
    <property type="entry name" value="Adenylyltransferase and sulfurtransferase MOCS3"/>
    <property type="match status" value="1"/>
</dbReference>
<evidence type="ECO:0000256" key="7">
    <source>
        <dbReference type="ARBA" id="ARBA00063809"/>
    </source>
</evidence>
<dbReference type="GO" id="GO:0061605">
    <property type="term" value="F:molybdopterin-synthase adenylyltransferase activity"/>
    <property type="evidence" value="ECO:0007669"/>
    <property type="project" value="UniProtKB-EC"/>
</dbReference>
<evidence type="ECO:0000259" key="14">
    <source>
        <dbReference type="Pfam" id="PF00899"/>
    </source>
</evidence>
<evidence type="ECO:0000313" key="15">
    <source>
        <dbReference type="EMBL" id="RDI59429.1"/>
    </source>
</evidence>
<dbReference type="GO" id="GO:0005524">
    <property type="term" value="F:ATP binding"/>
    <property type="evidence" value="ECO:0007669"/>
    <property type="project" value="UniProtKB-KW"/>
</dbReference>
<reference evidence="15 16" key="1">
    <citation type="submission" date="2018-07" db="EMBL/GenBank/DDBJ databases">
        <title>Genomic Encyclopedia of Type Strains, Phase IV (KMG-IV): sequencing the most valuable type-strain genomes for metagenomic binning, comparative biology and taxonomic classification.</title>
        <authorList>
            <person name="Goeker M."/>
        </authorList>
    </citation>
    <scope>NUCLEOTIDE SEQUENCE [LARGE SCALE GENOMIC DNA]</scope>
    <source>
        <strain evidence="15 16">DSM 14364</strain>
    </source>
</reference>
<proteinExistence type="inferred from homology"/>
<protein>
    <recommendedName>
        <fullName evidence="9">Molybdopterin-synthase adenylyltransferase</fullName>
        <ecNumber evidence="8">2.7.7.80</ecNumber>
    </recommendedName>
    <alternativeName>
        <fullName evidence="12">MoaD protein adenylase</fullName>
    </alternativeName>
    <alternativeName>
        <fullName evidence="10">Molybdopterin-converting factor subunit 1 adenylase</fullName>
    </alternativeName>
    <alternativeName>
        <fullName evidence="11">Sulfur carrier protein MoaD adenylyltransferase</fullName>
    </alternativeName>
</protein>
<dbReference type="GO" id="GO:0008146">
    <property type="term" value="F:sulfotransferase activity"/>
    <property type="evidence" value="ECO:0007669"/>
    <property type="project" value="TreeGrafter"/>
</dbReference>
<dbReference type="Gene3D" id="3.40.50.720">
    <property type="entry name" value="NAD(P)-binding Rossmann-like Domain"/>
    <property type="match status" value="1"/>
</dbReference>
<name>A0A370HLP8_9HYPH</name>
<dbReference type="PANTHER" id="PTHR10953">
    <property type="entry name" value="UBIQUITIN-ACTIVATING ENZYME E1"/>
    <property type="match status" value="1"/>
</dbReference>
<dbReference type="SUPFAM" id="SSF69572">
    <property type="entry name" value="Activating enzymes of the ubiquitin-like proteins"/>
    <property type="match status" value="1"/>
</dbReference>
<evidence type="ECO:0000256" key="1">
    <source>
        <dbReference type="ARBA" id="ARBA00009919"/>
    </source>
</evidence>
<comment type="caution">
    <text evidence="15">The sequence shown here is derived from an EMBL/GenBank/DDBJ whole genome shotgun (WGS) entry which is preliminary data.</text>
</comment>
<dbReference type="GO" id="GO:0008641">
    <property type="term" value="F:ubiquitin-like modifier activating enzyme activity"/>
    <property type="evidence" value="ECO:0007669"/>
    <property type="project" value="InterPro"/>
</dbReference>
<dbReference type="AlphaFoldDB" id="A0A370HLP8"/>
<dbReference type="NCBIfam" id="NF004281">
    <property type="entry name" value="PRK05690.1"/>
    <property type="match status" value="1"/>
</dbReference>
<organism evidence="15 16">
    <name type="scientific">Microvirga subterranea</name>
    <dbReference type="NCBI Taxonomy" id="186651"/>
    <lineage>
        <taxon>Bacteria</taxon>
        <taxon>Pseudomonadati</taxon>
        <taxon>Pseudomonadota</taxon>
        <taxon>Alphaproteobacteria</taxon>
        <taxon>Hyphomicrobiales</taxon>
        <taxon>Methylobacteriaceae</taxon>
        <taxon>Microvirga</taxon>
    </lineage>
</organism>
<keyword evidence="2 15" id="KW-0808">Transferase</keyword>
<evidence type="ECO:0000256" key="2">
    <source>
        <dbReference type="ARBA" id="ARBA00022679"/>
    </source>
</evidence>
<evidence type="ECO:0000256" key="11">
    <source>
        <dbReference type="ARBA" id="ARBA00075328"/>
    </source>
</evidence>
<dbReference type="InterPro" id="IPR045886">
    <property type="entry name" value="ThiF/MoeB/HesA"/>
</dbReference>
<evidence type="ECO:0000256" key="8">
    <source>
        <dbReference type="ARBA" id="ARBA00066884"/>
    </source>
</evidence>
<dbReference type="Pfam" id="PF00899">
    <property type="entry name" value="ThiF"/>
    <property type="match status" value="1"/>
</dbReference>
<dbReference type="GO" id="GO:0005829">
    <property type="term" value="C:cytosol"/>
    <property type="evidence" value="ECO:0007669"/>
    <property type="project" value="TreeGrafter"/>
</dbReference>
<dbReference type="EMBL" id="QQBB01000004">
    <property type="protein sequence ID" value="RDI59429.1"/>
    <property type="molecule type" value="Genomic_DNA"/>
</dbReference>
<evidence type="ECO:0000256" key="12">
    <source>
        <dbReference type="ARBA" id="ARBA00078531"/>
    </source>
</evidence>
<accession>A0A370HLP8</accession>
<dbReference type="EC" id="2.7.7.80" evidence="8"/>
<keyword evidence="3" id="KW-0547">Nucleotide-binding</keyword>
<evidence type="ECO:0000256" key="10">
    <source>
        <dbReference type="ARBA" id="ARBA00075110"/>
    </source>
</evidence>
<dbReference type="PANTHER" id="PTHR10953:SF102">
    <property type="entry name" value="ADENYLYLTRANSFERASE AND SULFURTRANSFERASE MOCS3"/>
    <property type="match status" value="1"/>
</dbReference>
<evidence type="ECO:0000256" key="6">
    <source>
        <dbReference type="ARBA" id="ARBA00055169"/>
    </source>
</evidence>
<evidence type="ECO:0000256" key="4">
    <source>
        <dbReference type="ARBA" id="ARBA00022840"/>
    </source>
</evidence>
<dbReference type="InterPro" id="IPR000594">
    <property type="entry name" value="ThiF_NAD_FAD-bd"/>
</dbReference>
<dbReference type="RefSeq" id="WP_173947655.1">
    <property type="nucleotide sequence ID" value="NZ_QQBB01000004.1"/>
</dbReference>
<keyword evidence="15" id="KW-0548">Nucleotidyltransferase</keyword>
<feature type="domain" description="THIF-type NAD/FAD binding fold" evidence="14">
    <location>
        <begin position="11"/>
        <end position="245"/>
    </location>
</feature>
<evidence type="ECO:0000313" key="16">
    <source>
        <dbReference type="Proteomes" id="UP000254925"/>
    </source>
</evidence>
<dbReference type="Proteomes" id="UP000254925">
    <property type="component" value="Unassembled WGS sequence"/>
</dbReference>
<dbReference type="GO" id="GO:0004792">
    <property type="term" value="F:thiosulfate-cyanide sulfurtransferase activity"/>
    <property type="evidence" value="ECO:0007669"/>
    <property type="project" value="TreeGrafter"/>
</dbReference>
<dbReference type="CDD" id="cd00757">
    <property type="entry name" value="ThiF_MoeB_HesA_family"/>
    <property type="match status" value="1"/>
</dbReference>
<sequence length="271" mass="28553">MTLSPDEIDRYARHLVLRDIGGPGQLKLKAARVLVIGAGGLGAPLIQYLAAAGIGTIGIVDDDAVSLSNLQRQVIHGVGDLGRPKTDSAADTVRRLNPHVTVEPHALRITPGNARELVRAYDLVADGSDNFDTRYAVSDACFFEGKPLVTAALGQFDGSLTTIRAHEAGPDGRPNPTYRCLFPSPPPPGAIPTCAEAGVLGALAGVMGSLMAMEVVREVVGFGESLVGRLLMVDARSMRFDTVRYGWDEANPLSGGAPASSRTRHNRDPGP</sequence>
<keyword evidence="4" id="KW-0067">ATP-binding</keyword>
<comment type="subunit">
    <text evidence="7">Homodimer. Forms a stable heterotetrameric complex of 2 MoeB and 2 MoaD during adenylation of MoaD.</text>
</comment>
<evidence type="ECO:0000256" key="13">
    <source>
        <dbReference type="SAM" id="MobiDB-lite"/>
    </source>
</evidence>
<comment type="similarity">
    <text evidence="1">Belongs to the HesA/MoeB/ThiF family.</text>
</comment>
<evidence type="ECO:0000256" key="9">
    <source>
        <dbReference type="ARBA" id="ARBA00073635"/>
    </source>
</evidence>
<keyword evidence="16" id="KW-1185">Reference proteome</keyword>
<comment type="catalytic activity">
    <reaction evidence="5">
        <text>[molybdopterin-synthase sulfur-carrier protein]-C-terminal Gly-Gly + ATP + H(+) = [molybdopterin-synthase sulfur-carrier protein]-C-terminal Gly-Gly-AMP + diphosphate</text>
        <dbReference type="Rhea" id="RHEA:43616"/>
        <dbReference type="Rhea" id="RHEA-COMP:12159"/>
        <dbReference type="Rhea" id="RHEA-COMP:12202"/>
        <dbReference type="ChEBI" id="CHEBI:15378"/>
        <dbReference type="ChEBI" id="CHEBI:30616"/>
        <dbReference type="ChEBI" id="CHEBI:33019"/>
        <dbReference type="ChEBI" id="CHEBI:90618"/>
        <dbReference type="ChEBI" id="CHEBI:90778"/>
        <dbReference type="EC" id="2.7.7.80"/>
    </reaction>
</comment>
<feature type="region of interest" description="Disordered" evidence="13">
    <location>
        <begin position="251"/>
        <end position="271"/>
    </location>
</feature>
<comment type="function">
    <text evidence="6">Catalyzes the adenylation by ATP of the carboxyl group of the C-terminal glycine of sulfur carrier protein MoaD.</text>
</comment>
<gene>
    <name evidence="15" type="ORF">DES45_104344</name>
</gene>
<dbReference type="InterPro" id="IPR035985">
    <property type="entry name" value="Ubiquitin-activating_enz"/>
</dbReference>